<dbReference type="GO" id="GO:0016832">
    <property type="term" value="F:aldehyde-lyase activity"/>
    <property type="evidence" value="ECO:0007669"/>
    <property type="project" value="TreeGrafter"/>
</dbReference>
<evidence type="ECO:0000259" key="3">
    <source>
        <dbReference type="SMART" id="SM01007"/>
    </source>
</evidence>
<dbReference type="Proteomes" id="UP000290624">
    <property type="component" value="Unassembled WGS sequence"/>
</dbReference>
<dbReference type="PANTHER" id="PTHR22789">
    <property type="entry name" value="FUCULOSE PHOSPHATE ALDOLASE"/>
    <property type="match status" value="1"/>
</dbReference>
<dbReference type="Gene3D" id="3.40.225.10">
    <property type="entry name" value="Class II aldolase/adducin N-terminal domain"/>
    <property type="match status" value="1"/>
</dbReference>
<dbReference type="Pfam" id="PF00596">
    <property type="entry name" value="Aldolase_II"/>
    <property type="match status" value="1"/>
</dbReference>
<comment type="caution">
    <text evidence="4">The sequence shown here is derived from an EMBL/GenBank/DDBJ whole genome shotgun (WGS) entry which is preliminary data.</text>
</comment>
<dbReference type="InterPro" id="IPR050197">
    <property type="entry name" value="Aldolase_class_II_sugar_metab"/>
</dbReference>
<dbReference type="OrthoDB" id="9784634at2"/>
<evidence type="ECO:0000256" key="1">
    <source>
        <dbReference type="ARBA" id="ARBA00022723"/>
    </source>
</evidence>
<dbReference type="GO" id="GO:0005829">
    <property type="term" value="C:cytosol"/>
    <property type="evidence" value="ECO:0007669"/>
    <property type="project" value="TreeGrafter"/>
</dbReference>
<dbReference type="SMART" id="SM01007">
    <property type="entry name" value="Aldolase_II"/>
    <property type="match status" value="1"/>
</dbReference>
<dbReference type="GO" id="GO:0019323">
    <property type="term" value="P:pentose catabolic process"/>
    <property type="evidence" value="ECO:0007669"/>
    <property type="project" value="TreeGrafter"/>
</dbReference>
<keyword evidence="1" id="KW-0479">Metal-binding</keyword>
<proteinExistence type="predicted"/>
<accession>A0A4Q2EGC5</accession>
<dbReference type="InterPro" id="IPR001303">
    <property type="entry name" value="Aldolase_II/adducin_N"/>
</dbReference>
<protein>
    <submittedName>
        <fullName evidence="4">Rhamnulose-1-phosphate aldolase</fullName>
    </submittedName>
</protein>
<evidence type="ECO:0000256" key="2">
    <source>
        <dbReference type="ARBA" id="ARBA00023239"/>
    </source>
</evidence>
<dbReference type="SUPFAM" id="SSF53639">
    <property type="entry name" value="AraD/HMP-PK domain-like"/>
    <property type="match status" value="1"/>
</dbReference>
<sequence>MGTTSYPETLTDILASMGAAGRRLNSIDAIEAGAGNLSVIAREPLELGEFFDAERPLELPLAVPHLAGYTVLVTGSGCRLREVGDQPAHNVGAVVVHEGGRAGTLHYRAGGNFVRPTSEFNSHLGVHDDQVARRGVAFQAVIHAQPPHLTLLSHLPEFQGTAELNRAILRWEPETIVQLPEGVKFLPFMVPGSDELMASNVAGLRDHQVVLWAKHGVMARSDVSPLGACDKIEYAETGALYEYKNLATGGRAQGLSDEELHRVVEAFHVPTTLF</sequence>
<evidence type="ECO:0000313" key="4">
    <source>
        <dbReference type="EMBL" id="RXW32610.1"/>
    </source>
</evidence>
<name>A0A4Q2EGC5_9ACTN</name>
<dbReference type="PANTHER" id="PTHR22789:SF0">
    <property type="entry name" value="3-OXO-TETRONATE 4-PHOSPHATE DECARBOXYLASE-RELATED"/>
    <property type="match status" value="1"/>
</dbReference>
<evidence type="ECO:0000313" key="5">
    <source>
        <dbReference type="Proteomes" id="UP000290624"/>
    </source>
</evidence>
<dbReference type="AlphaFoldDB" id="A0A4Q2EGC5"/>
<reference evidence="4 5" key="1">
    <citation type="submission" date="2018-01" db="EMBL/GenBank/DDBJ databases">
        <title>Lactibacter flavus gen. nov., sp. nov., a novel bacterium of the family Propionibacteriaceae isolated from raw milk and dairy products.</title>
        <authorList>
            <person name="Wenning M."/>
            <person name="Breitenwieser F."/>
            <person name="Huptas C."/>
            <person name="von Neubeck M."/>
            <person name="Busse H.-J."/>
            <person name="Scherer S."/>
        </authorList>
    </citation>
    <scope>NUCLEOTIDE SEQUENCE [LARGE SCALE GENOMIC DNA]</scope>
    <source>
        <strain evidence="4 5">VG341</strain>
    </source>
</reference>
<dbReference type="GO" id="GO:0046872">
    <property type="term" value="F:metal ion binding"/>
    <property type="evidence" value="ECO:0007669"/>
    <property type="project" value="UniProtKB-KW"/>
</dbReference>
<keyword evidence="5" id="KW-1185">Reference proteome</keyword>
<dbReference type="EMBL" id="PPCV01000003">
    <property type="protein sequence ID" value="RXW32610.1"/>
    <property type="molecule type" value="Genomic_DNA"/>
</dbReference>
<gene>
    <name evidence="4" type="ORF">C1706_05480</name>
</gene>
<feature type="domain" description="Class II aldolase/adducin N-terminal" evidence="3">
    <location>
        <begin position="15"/>
        <end position="243"/>
    </location>
</feature>
<dbReference type="RefSeq" id="WP_129458220.1">
    <property type="nucleotide sequence ID" value="NZ_PPCV01000003.1"/>
</dbReference>
<dbReference type="InterPro" id="IPR036409">
    <property type="entry name" value="Aldolase_II/adducin_N_sf"/>
</dbReference>
<organism evidence="4 5">
    <name type="scientific">Propioniciclava flava</name>
    <dbReference type="NCBI Taxonomy" id="2072026"/>
    <lineage>
        <taxon>Bacteria</taxon>
        <taxon>Bacillati</taxon>
        <taxon>Actinomycetota</taxon>
        <taxon>Actinomycetes</taxon>
        <taxon>Propionibacteriales</taxon>
        <taxon>Propionibacteriaceae</taxon>
        <taxon>Propioniciclava</taxon>
    </lineage>
</organism>
<keyword evidence="2" id="KW-0456">Lyase</keyword>